<dbReference type="InterPro" id="IPR036259">
    <property type="entry name" value="MFS_trans_sf"/>
</dbReference>
<accession>A0A4R2JMZ9</accession>
<dbReference type="GO" id="GO:0030246">
    <property type="term" value="F:carbohydrate binding"/>
    <property type="evidence" value="ECO:0007669"/>
    <property type="project" value="InterPro"/>
</dbReference>
<evidence type="ECO:0000256" key="7">
    <source>
        <dbReference type="ARBA" id="ARBA00023136"/>
    </source>
</evidence>
<feature type="transmembrane region" description="Helical" evidence="8">
    <location>
        <begin position="121"/>
        <end position="142"/>
    </location>
</feature>
<feature type="transmembrane region" description="Helical" evidence="8">
    <location>
        <begin position="323"/>
        <end position="341"/>
    </location>
</feature>
<dbReference type="Gene3D" id="1.20.1250.20">
    <property type="entry name" value="MFS general substrate transporter like domains"/>
    <property type="match status" value="1"/>
</dbReference>
<evidence type="ECO:0000256" key="4">
    <source>
        <dbReference type="ARBA" id="ARBA00022475"/>
    </source>
</evidence>
<dbReference type="Gene3D" id="1.20.1720.10">
    <property type="entry name" value="Multidrug resistance protein D"/>
    <property type="match status" value="1"/>
</dbReference>
<dbReference type="Gene3D" id="2.60.40.1120">
    <property type="entry name" value="Carboxypeptidase-like, regulatory domain"/>
    <property type="match status" value="3"/>
</dbReference>
<keyword evidence="6 8" id="KW-1133">Transmembrane helix</keyword>
<evidence type="ECO:0000313" key="10">
    <source>
        <dbReference type="EMBL" id="TCO58498.1"/>
    </source>
</evidence>
<protein>
    <submittedName>
        <fullName evidence="10">EmrB/QacA subfamily drug resistance transporter</fullName>
    </submittedName>
</protein>
<dbReference type="GO" id="GO:0005886">
    <property type="term" value="C:plasma membrane"/>
    <property type="evidence" value="ECO:0007669"/>
    <property type="project" value="UniProtKB-SubCell"/>
</dbReference>
<evidence type="ECO:0000256" key="3">
    <source>
        <dbReference type="ARBA" id="ARBA00022448"/>
    </source>
</evidence>
<dbReference type="CDD" id="cd17502">
    <property type="entry name" value="MFS_Azr1_MDR_like"/>
    <property type="match status" value="1"/>
</dbReference>
<dbReference type="PRINTS" id="PR01036">
    <property type="entry name" value="TCRTETB"/>
</dbReference>
<dbReference type="NCBIfam" id="TIGR00711">
    <property type="entry name" value="efflux_EmrB"/>
    <property type="match status" value="1"/>
</dbReference>
<dbReference type="PANTHER" id="PTHR23501">
    <property type="entry name" value="MAJOR FACILITATOR SUPERFAMILY"/>
    <property type="match status" value="1"/>
</dbReference>
<dbReference type="EMBL" id="SLWS01000005">
    <property type="protein sequence ID" value="TCO58498.1"/>
    <property type="molecule type" value="Genomic_DNA"/>
</dbReference>
<feature type="transmembrane region" description="Helical" evidence="8">
    <location>
        <begin position="516"/>
        <end position="537"/>
    </location>
</feature>
<keyword evidence="11" id="KW-1185">Reference proteome</keyword>
<dbReference type="Proteomes" id="UP000295680">
    <property type="component" value="Unassembled WGS sequence"/>
</dbReference>
<feature type="transmembrane region" description="Helical" evidence="8">
    <location>
        <begin position="220"/>
        <end position="237"/>
    </location>
</feature>
<dbReference type="PANTHER" id="PTHR23501:SF197">
    <property type="entry name" value="COMD"/>
    <property type="match status" value="1"/>
</dbReference>
<gene>
    <name evidence="10" type="ORF">EV192_105568</name>
</gene>
<evidence type="ECO:0000256" key="6">
    <source>
        <dbReference type="ARBA" id="ARBA00022989"/>
    </source>
</evidence>
<evidence type="ECO:0000256" key="5">
    <source>
        <dbReference type="ARBA" id="ARBA00022692"/>
    </source>
</evidence>
<comment type="subcellular location">
    <subcellularLocation>
        <location evidence="1">Cell membrane</location>
        <topology evidence="1">Multi-pass membrane protein</topology>
    </subcellularLocation>
</comment>
<dbReference type="RefSeq" id="WP_132119291.1">
    <property type="nucleotide sequence ID" value="NZ_SLWS01000005.1"/>
</dbReference>
<comment type="caution">
    <text evidence="10">The sequence shown here is derived from an EMBL/GenBank/DDBJ whole genome shotgun (WGS) entry which is preliminary data.</text>
</comment>
<name>A0A4R2JMZ9_9PSEU</name>
<dbReference type="InterPro" id="IPR011701">
    <property type="entry name" value="MFS"/>
</dbReference>
<dbReference type="Pfam" id="PF13620">
    <property type="entry name" value="CarboxypepD_reg"/>
    <property type="match status" value="3"/>
</dbReference>
<evidence type="ECO:0000256" key="8">
    <source>
        <dbReference type="SAM" id="Phobius"/>
    </source>
</evidence>
<feature type="transmembrane region" description="Helical" evidence="8">
    <location>
        <begin position="25"/>
        <end position="50"/>
    </location>
</feature>
<dbReference type="PROSITE" id="PS50850">
    <property type="entry name" value="MFS"/>
    <property type="match status" value="1"/>
</dbReference>
<dbReference type="InterPro" id="IPR004638">
    <property type="entry name" value="EmrB-like"/>
</dbReference>
<dbReference type="InterPro" id="IPR013784">
    <property type="entry name" value="Carb-bd-like_fold"/>
</dbReference>
<dbReference type="SUPFAM" id="SSF49478">
    <property type="entry name" value="Cna protein B-type domain"/>
    <property type="match status" value="1"/>
</dbReference>
<dbReference type="FunFam" id="1.20.1720.10:FF:000004">
    <property type="entry name" value="EmrB/QacA family drug resistance transporter"/>
    <property type="match status" value="1"/>
</dbReference>
<feature type="transmembrane region" description="Helical" evidence="8">
    <location>
        <begin position="62"/>
        <end position="81"/>
    </location>
</feature>
<reference evidence="10 11" key="1">
    <citation type="submission" date="2019-03" db="EMBL/GenBank/DDBJ databases">
        <title>Genomic Encyclopedia of Type Strains, Phase IV (KMG-IV): sequencing the most valuable type-strain genomes for metagenomic binning, comparative biology and taxonomic classification.</title>
        <authorList>
            <person name="Goeker M."/>
        </authorList>
    </citation>
    <scope>NUCLEOTIDE SEQUENCE [LARGE SCALE GENOMIC DNA]</scope>
    <source>
        <strain evidence="10 11">DSM 45934</strain>
    </source>
</reference>
<keyword evidence="4" id="KW-1003">Cell membrane</keyword>
<evidence type="ECO:0000256" key="1">
    <source>
        <dbReference type="ARBA" id="ARBA00004651"/>
    </source>
</evidence>
<keyword evidence="5 8" id="KW-0812">Transmembrane</keyword>
<dbReference type="SUPFAM" id="SSF49452">
    <property type="entry name" value="Starch-binding domain-like"/>
    <property type="match status" value="1"/>
</dbReference>
<sequence>MTETAAVAAAPTMAPPGGRLSHRQILVILSGLMLGMFLAALDQTIVGTSIRTIADNLKGLDLQAWATTAYLITSTIATPIYGKLSDIYGRKPFYLLAITLFIVGSLACTFSQTMYQLAAFRALQGLGAGGLMSLAFTIIADIVSPRERAKYQGYFMAVFGTSSVLGPVLGGYLAGQTTIWFTDGWRWVFLVNVPIGIIALFVVARVLNVPHERHDHKIDWWGAVTLVVGVVPLLLVAEQGREWGWGSDKALLCYGIGAVGLVLFCLVEAKMKDAALIPLRLFRNSTFSMVIVAGVILGVGMFGGITMVPQYLQIVKGQTPTEAGLAMVPMMLGIMIAAAVSGQITSRTGRYKIFPIIGAVFLAGGMALFHTVGVDSPLWQPMVYMGVFGLGLGLSMQTLTIAAQNAAPQRDMGVSTASATFFRQMGGTLGVAVFLSVLFSTVGDNIKDAFTRIVPTPEFQAAINDPAVRADPNNAQVFQALQSGGGAGSALQDSSFLQRADPRLARPFLEGFTTSIQLVFLIALGVMVLAFVVSLFIKEIPLRTGAPAAAMIEGGEALVPDEPLPAGGRHVRSDEDPAEITGPIPVTGALPVTGAMIHGLVQQGDGAAIGDAALTLIDQDGQQVAHGNADAAGRYHLQAPGAGAYVLIASAPGHHPHASSLRMDSQPVMVDVTLPGAGEVAGTISAADTGVPLVSATVTLTDRSGQVITSHTSGPDGTYRFASVGAGAYTLVVSVEGFRPTAIPLAVPEVGEVRQDVPLASGSQISGVARNHRGNAIAEARITVVDEHGEVVTVTMTDDEGRFKVPDLTEGEYTVIASGYAPTVDHVKLGDGEHAVHDVTLGFEEWK</sequence>
<organism evidence="10 11">
    <name type="scientific">Actinocrispum wychmicini</name>
    <dbReference type="NCBI Taxonomy" id="1213861"/>
    <lineage>
        <taxon>Bacteria</taxon>
        <taxon>Bacillati</taxon>
        <taxon>Actinomycetota</taxon>
        <taxon>Actinomycetes</taxon>
        <taxon>Pseudonocardiales</taxon>
        <taxon>Pseudonocardiaceae</taxon>
        <taxon>Actinocrispum</taxon>
    </lineage>
</organism>
<evidence type="ECO:0000256" key="2">
    <source>
        <dbReference type="ARBA" id="ARBA00007520"/>
    </source>
</evidence>
<dbReference type="InterPro" id="IPR008969">
    <property type="entry name" value="CarboxyPept-like_regulatory"/>
</dbReference>
<feature type="transmembrane region" description="Helical" evidence="8">
    <location>
        <begin position="93"/>
        <end position="115"/>
    </location>
</feature>
<evidence type="ECO:0000259" key="9">
    <source>
        <dbReference type="PROSITE" id="PS50850"/>
    </source>
</evidence>
<keyword evidence="3" id="KW-0813">Transport</keyword>
<feature type="transmembrane region" description="Helical" evidence="8">
    <location>
        <begin position="424"/>
        <end position="442"/>
    </location>
</feature>
<feature type="transmembrane region" description="Helical" evidence="8">
    <location>
        <begin position="382"/>
        <end position="403"/>
    </location>
</feature>
<feature type="transmembrane region" description="Helical" evidence="8">
    <location>
        <begin position="249"/>
        <end position="267"/>
    </location>
</feature>
<dbReference type="GO" id="GO:0022857">
    <property type="term" value="F:transmembrane transporter activity"/>
    <property type="evidence" value="ECO:0007669"/>
    <property type="project" value="InterPro"/>
</dbReference>
<dbReference type="Pfam" id="PF07690">
    <property type="entry name" value="MFS_1"/>
    <property type="match status" value="1"/>
</dbReference>
<dbReference type="AlphaFoldDB" id="A0A4R2JMZ9"/>
<keyword evidence="7 8" id="KW-0472">Membrane</keyword>
<dbReference type="InterPro" id="IPR020846">
    <property type="entry name" value="MFS_dom"/>
</dbReference>
<dbReference type="SUPFAM" id="SSF103473">
    <property type="entry name" value="MFS general substrate transporter"/>
    <property type="match status" value="1"/>
</dbReference>
<feature type="transmembrane region" description="Helical" evidence="8">
    <location>
        <begin position="353"/>
        <end position="370"/>
    </location>
</feature>
<feature type="transmembrane region" description="Helical" evidence="8">
    <location>
        <begin position="187"/>
        <end position="208"/>
    </location>
</feature>
<feature type="transmembrane region" description="Helical" evidence="8">
    <location>
        <begin position="287"/>
        <end position="311"/>
    </location>
</feature>
<evidence type="ECO:0000313" key="11">
    <source>
        <dbReference type="Proteomes" id="UP000295680"/>
    </source>
</evidence>
<feature type="domain" description="Major facilitator superfamily (MFS) profile" evidence="9">
    <location>
        <begin position="28"/>
        <end position="542"/>
    </location>
</feature>
<comment type="similarity">
    <text evidence="2">Belongs to the major facilitator superfamily. TCR/Tet family.</text>
</comment>
<dbReference type="OrthoDB" id="7375466at2"/>
<proteinExistence type="inferred from homology"/>
<dbReference type="SUPFAM" id="SSF49464">
    <property type="entry name" value="Carboxypeptidase regulatory domain-like"/>
    <property type="match status" value="1"/>
</dbReference>
<feature type="transmembrane region" description="Helical" evidence="8">
    <location>
        <begin position="154"/>
        <end position="175"/>
    </location>
</feature>